<protein>
    <submittedName>
        <fullName evidence="2">Uncharacterized protein</fullName>
    </submittedName>
</protein>
<dbReference type="EMBL" id="MIYU01000004">
    <property type="protein sequence ID" value="OIR20015.1"/>
    <property type="molecule type" value="Genomic_DNA"/>
</dbReference>
<keyword evidence="1" id="KW-1133">Transmembrane helix</keyword>
<evidence type="ECO:0000256" key="1">
    <source>
        <dbReference type="SAM" id="Phobius"/>
    </source>
</evidence>
<sequence>MAEFDITKSIHTLKYGLYIFAASIPAFIVAGIVSFLLMSVLMDALMATGDAETGLVMLLVSVLAMVFTWSLCFIQIIAFSVNEAVSDANLAGYENIGYGGSWKAAFNITTELAVLLLGVIVIMVLGIYMEMGSLTLISGLLMGLMYMGLIPYIIRRTVEA</sequence>
<evidence type="ECO:0000313" key="3">
    <source>
        <dbReference type="Proteomes" id="UP000183815"/>
    </source>
</evidence>
<feature type="transmembrane region" description="Helical" evidence="1">
    <location>
        <begin position="104"/>
        <end position="127"/>
    </location>
</feature>
<dbReference type="AlphaFoldDB" id="A0A1J5TGE7"/>
<keyword evidence="1" id="KW-0472">Membrane</keyword>
<feature type="transmembrane region" description="Helical" evidence="1">
    <location>
        <begin position="15"/>
        <end position="42"/>
    </location>
</feature>
<keyword evidence="1" id="KW-0812">Transmembrane</keyword>
<dbReference type="Proteomes" id="UP000183815">
    <property type="component" value="Unassembled WGS sequence"/>
</dbReference>
<accession>A0A1J5TGE7</accession>
<evidence type="ECO:0000313" key="2">
    <source>
        <dbReference type="EMBL" id="OIR20015.1"/>
    </source>
</evidence>
<organism evidence="2 3">
    <name type="scientific">Marine Group III euryarchaeote CG-Bathy1</name>
    <dbReference type="NCBI Taxonomy" id="1889001"/>
    <lineage>
        <taxon>Archaea</taxon>
        <taxon>Methanobacteriati</taxon>
        <taxon>Thermoplasmatota</taxon>
        <taxon>Thermoplasmata</taxon>
        <taxon>Candidatus Thermoprofundales</taxon>
    </lineage>
</organism>
<feature type="transmembrane region" description="Helical" evidence="1">
    <location>
        <begin position="134"/>
        <end position="154"/>
    </location>
</feature>
<feature type="transmembrane region" description="Helical" evidence="1">
    <location>
        <begin position="54"/>
        <end position="78"/>
    </location>
</feature>
<name>A0A1J5TGE7_9ARCH</name>
<comment type="caution">
    <text evidence="2">The sequence shown here is derived from an EMBL/GenBank/DDBJ whole genome shotgun (WGS) entry which is preliminary data.</text>
</comment>
<proteinExistence type="predicted"/>
<reference evidence="2 3" key="1">
    <citation type="submission" date="2016-08" db="EMBL/GenBank/DDBJ databases">
        <title>New Insights into Marine Group III Euryarchaeota, from dark to light.</title>
        <authorList>
            <person name="Haro-Moreno J.M."/>
            <person name="Rodriguez-Valera F."/>
            <person name="Lopez-Garcia P."/>
            <person name="Moreira D."/>
            <person name="Martin-Cuadrado A.B."/>
        </authorList>
    </citation>
    <scope>NUCLEOTIDE SEQUENCE [LARGE SCALE GENOMIC DNA]</scope>
    <source>
        <strain evidence="2">CG-Bathy1</strain>
    </source>
</reference>
<gene>
    <name evidence="2" type="ORF">BEU04_04165</name>
</gene>